<feature type="region of interest" description="Disordered" evidence="1">
    <location>
        <begin position="175"/>
        <end position="233"/>
    </location>
</feature>
<feature type="compositionally biased region" description="Polar residues" evidence="1">
    <location>
        <begin position="180"/>
        <end position="193"/>
    </location>
</feature>
<accession>A0AA43QX34</accession>
<organism evidence="2 3">
    <name type="scientific">Ramalina farinacea</name>
    <dbReference type="NCBI Taxonomy" id="258253"/>
    <lineage>
        <taxon>Eukaryota</taxon>
        <taxon>Fungi</taxon>
        <taxon>Dikarya</taxon>
        <taxon>Ascomycota</taxon>
        <taxon>Pezizomycotina</taxon>
        <taxon>Lecanoromycetes</taxon>
        <taxon>OSLEUM clade</taxon>
        <taxon>Lecanoromycetidae</taxon>
        <taxon>Lecanorales</taxon>
        <taxon>Lecanorineae</taxon>
        <taxon>Ramalinaceae</taxon>
        <taxon>Ramalina</taxon>
    </lineage>
</organism>
<gene>
    <name evidence="2" type="ORF">OHK93_003747</name>
</gene>
<proteinExistence type="predicted"/>
<reference evidence="2" key="1">
    <citation type="journal article" date="2023" name="Genome Biol. Evol.">
        <title>First Whole Genome Sequence and Flow Cytometry Genome Size Data for the Lichen-Forming Fungus Ramalina farinacea (Ascomycota).</title>
        <authorList>
            <person name="Llewellyn T."/>
            <person name="Mian S."/>
            <person name="Hill R."/>
            <person name="Leitch I.J."/>
            <person name="Gaya E."/>
        </authorList>
    </citation>
    <scope>NUCLEOTIDE SEQUENCE</scope>
    <source>
        <strain evidence="2">LIQ254RAFAR</strain>
    </source>
</reference>
<protein>
    <submittedName>
        <fullName evidence="2">Uncharacterized protein</fullName>
    </submittedName>
</protein>
<feature type="compositionally biased region" description="Low complexity" evidence="1">
    <location>
        <begin position="258"/>
        <end position="289"/>
    </location>
</feature>
<dbReference type="AlphaFoldDB" id="A0AA43QX34"/>
<feature type="region of interest" description="Disordered" evidence="1">
    <location>
        <begin position="257"/>
        <end position="289"/>
    </location>
</feature>
<evidence type="ECO:0000313" key="3">
    <source>
        <dbReference type="Proteomes" id="UP001161017"/>
    </source>
</evidence>
<keyword evidence="3" id="KW-1185">Reference proteome</keyword>
<name>A0AA43QX34_9LECA</name>
<evidence type="ECO:0000256" key="1">
    <source>
        <dbReference type="SAM" id="MobiDB-lite"/>
    </source>
</evidence>
<dbReference type="EMBL" id="JAPUFD010000019">
    <property type="protein sequence ID" value="MDI1492533.1"/>
    <property type="molecule type" value="Genomic_DNA"/>
</dbReference>
<sequence length="289" mass="31727">MNRAFDSDESKRNAWLVPADFPRQWTQRQELDVLHANPLEYAAYKANVLKPAFDSFKRRMIGRSRVIFIGHWGVDYLIPILRDVVKDLNLFSGPFYTIPLYGQGEEPPTPPQYSFVPMYPINIGSKAERRRMSGRNVPAVVPFYPYYYWDVNWTAVPWADQAYGTRVAQLIRTGEGPSLSLGNSTTASPQLSSRFLKPDQRQRLHARQLEGTNATTPIPKPPTAPDDDTVDTDPVYNEDLLAFPDTAEQACVVGEPVAASSSGTGGSQSPAAGVVPANGAPADGGVATA</sequence>
<dbReference type="Proteomes" id="UP001161017">
    <property type="component" value="Unassembled WGS sequence"/>
</dbReference>
<evidence type="ECO:0000313" key="2">
    <source>
        <dbReference type="EMBL" id="MDI1492533.1"/>
    </source>
</evidence>
<comment type="caution">
    <text evidence="2">The sequence shown here is derived from an EMBL/GenBank/DDBJ whole genome shotgun (WGS) entry which is preliminary data.</text>
</comment>